<protein>
    <submittedName>
        <fullName evidence="1">Uncharacterized protein</fullName>
    </submittedName>
</protein>
<reference evidence="1" key="1">
    <citation type="journal article" date="2009" name="Nucleic Acids Res.">
        <title>Integrase-directed recovery of functional genes from genomic libraries.</title>
        <authorList>
            <person name="Rowe-Magnus D.A."/>
        </authorList>
    </citation>
    <scope>NUCLEOTIDE SEQUENCE</scope>
    <source>
        <strain evidence="1">ATCC 27562</strain>
    </source>
</reference>
<name>C8BX26_VIBVL</name>
<proteinExistence type="predicted"/>
<dbReference type="EMBL" id="GQ292873">
    <property type="protein sequence ID" value="ACU42684.1"/>
    <property type="molecule type" value="Genomic_DNA"/>
</dbReference>
<sequence>MKIVLWFLVRFGSSVSETDLLVESQLGNTVCLKELSGVVNPISTALHVPSAFSDSRFETTPDFSFSKHIKTVSAKL</sequence>
<organism evidence="1">
    <name type="scientific">Vibrio vulnificus</name>
    <dbReference type="NCBI Taxonomy" id="672"/>
    <lineage>
        <taxon>Bacteria</taxon>
        <taxon>Pseudomonadati</taxon>
        <taxon>Pseudomonadota</taxon>
        <taxon>Gammaproteobacteria</taxon>
        <taxon>Vibrionales</taxon>
        <taxon>Vibrionaceae</taxon>
        <taxon>Vibrio</taxon>
    </lineage>
</organism>
<accession>C8BX26</accession>
<reference evidence="1" key="2">
    <citation type="submission" date="2009-06" db="EMBL/GenBank/DDBJ databases">
        <authorList>
            <person name="Rowe-Magnus D."/>
        </authorList>
    </citation>
    <scope>NUCLEOTIDE SEQUENCE</scope>
    <source>
        <strain evidence="1">ATCC 27562</strain>
    </source>
</reference>
<evidence type="ECO:0000313" key="1">
    <source>
        <dbReference type="EMBL" id="ACU42684.1"/>
    </source>
</evidence>
<dbReference type="AlphaFoldDB" id="C8BX26"/>